<proteinExistence type="predicted"/>
<dbReference type="Proteomes" id="UP001595976">
    <property type="component" value="Unassembled WGS sequence"/>
</dbReference>
<evidence type="ECO:0000313" key="2">
    <source>
        <dbReference type="EMBL" id="MFC5292721.1"/>
    </source>
</evidence>
<reference evidence="3" key="1">
    <citation type="journal article" date="2019" name="Int. J. Syst. Evol. Microbiol.">
        <title>The Global Catalogue of Microorganisms (GCM) 10K type strain sequencing project: providing services to taxonomists for standard genome sequencing and annotation.</title>
        <authorList>
            <consortium name="The Broad Institute Genomics Platform"/>
            <consortium name="The Broad Institute Genome Sequencing Center for Infectious Disease"/>
            <person name="Wu L."/>
            <person name="Ma J."/>
        </authorList>
    </citation>
    <scope>NUCLEOTIDE SEQUENCE [LARGE SCALE GENOMIC DNA]</scope>
    <source>
        <strain evidence="3">CGMCC 1.15643</strain>
    </source>
</reference>
<evidence type="ECO:0000256" key="1">
    <source>
        <dbReference type="SAM" id="SignalP"/>
    </source>
</evidence>
<dbReference type="RefSeq" id="WP_260347991.1">
    <property type="nucleotide sequence ID" value="NZ_JAOAOS010000002.1"/>
</dbReference>
<comment type="caution">
    <text evidence="2">The sequence shown here is derived from an EMBL/GenBank/DDBJ whole genome shotgun (WGS) entry which is preliminary data.</text>
</comment>
<dbReference type="EMBL" id="JBHSLI010000002">
    <property type="protein sequence ID" value="MFC5292721.1"/>
    <property type="molecule type" value="Genomic_DNA"/>
</dbReference>
<organism evidence="2 3">
    <name type="scientific">Bosea minatitlanensis</name>
    <dbReference type="NCBI Taxonomy" id="128782"/>
    <lineage>
        <taxon>Bacteria</taxon>
        <taxon>Pseudomonadati</taxon>
        <taxon>Pseudomonadota</taxon>
        <taxon>Alphaproteobacteria</taxon>
        <taxon>Hyphomicrobiales</taxon>
        <taxon>Boseaceae</taxon>
        <taxon>Bosea</taxon>
    </lineage>
</organism>
<accession>A0ABW0F198</accession>
<keyword evidence="1" id="KW-0732">Signal</keyword>
<gene>
    <name evidence="2" type="ORF">ACFPK2_06935</name>
</gene>
<name>A0ABW0F198_9HYPH</name>
<sequence length="144" mass="14727">MRCLTLALVALPLLAVPALAQSINQKICIFESARRLPSLPDARIAASSAKRIDKVQTVAKLAASGDLKSVAAKLGAADKLTAASSGMPTSYSLPDPAVALASAISESMAVDLDVMAAAQKATFSFTCLIGTNGAVHATFDGILR</sequence>
<feature type="chain" id="PRO_5045298918" evidence="1">
    <location>
        <begin position="21"/>
        <end position="144"/>
    </location>
</feature>
<evidence type="ECO:0000313" key="3">
    <source>
        <dbReference type="Proteomes" id="UP001595976"/>
    </source>
</evidence>
<protein>
    <submittedName>
        <fullName evidence="2">Uncharacterized protein</fullName>
    </submittedName>
</protein>
<keyword evidence="3" id="KW-1185">Reference proteome</keyword>
<feature type="signal peptide" evidence="1">
    <location>
        <begin position="1"/>
        <end position="20"/>
    </location>
</feature>